<dbReference type="InterPro" id="IPR001128">
    <property type="entry name" value="Cyt_P450"/>
</dbReference>
<dbReference type="PROSITE" id="PS00086">
    <property type="entry name" value="CYTOCHROME_P450"/>
    <property type="match status" value="2"/>
</dbReference>
<dbReference type="InterPro" id="IPR002401">
    <property type="entry name" value="Cyt_P450_E_grp-I"/>
</dbReference>
<keyword evidence="12" id="KW-0503">Monooxygenase</keyword>
<keyword evidence="15" id="KW-1185">Reference proteome</keyword>
<dbReference type="RefSeq" id="XP_050553870.1">
    <property type="nucleotide sequence ID" value="XM_050697913.1"/>
</dbReference>
<gene>
    <name evidence="16" type="primary">LOC118270695</name>
</gene>
<dbReference type="PRINTS" id="PR00385">
    <property type="entry name" value="P450"/>
</dbReference>
<dbReference type="OrthoDB" id="1372046at2759"/>
<organism evidence="15 16">
    <name type="scientific">Spodoptera frugiperda</name>
    <name type="common">Fall armyworm</name>
    <dbReference type="NCBI Taxonomy" id="7108"/>
    <lineage>
        <taxon>Eukaryota</taxon>
        <taxon>Metazoa</taxon>
        <taxon>Ecdysozoa</taxon>
        <taxon>Arthropoda</taxon>
        <taxon>Hexapoda</taxon>
        <taxon>Insecta</taxon>
        <taxon>Pterygota</taxon>
        <taxon>Neoptera</taxon>
        <taxon>Endopterygota</taxon>
        <taxon>Lepidoptera</taxon>
        <taxon>Glossata</taxon>
        <taxon>Ditrysia</taxon>
        <taxon>Noctuoidea</taxon>
        <taxon>Noctuidae</taxon>
        <taxon>Amphipyrinae</taxon>
        <taxon>Spodoptera</taxon>
    </lineage>
</organism>
<comment type="cofactor">
    <cofactor evidence="1">
        <name>heme</name>
        <dbReference type="ChEBI" id="CHEBI:30413"/>
    </cofactor>
</comment>
<evidence type="ECO:0000256" key="10">
    <source>
        <dbReference type="ARBA" id="ARBA00023002"/>
    </source>
</evidence>
<dbReference type="SUPFAM" id="SSF48264">
    <property type="entry name" value="Cytochrome P450"/>
    <property type="match status" value="2"/>
</dbReference>
<dbReference type="Pfam" id="PF00067">
    <property type="entry name" value="p450"/>
    <property type="match status" value="2"/>
</dbReference>
<keyword evidence="8" id="KW-0256">Endoplasmic reticulum</keyword>
<dbReference type="GO" id="GO:0005789">
    <property type="term" value="C:endoplasmic reticulum membrane"/>
    <property type="evidence" value="ECO:0007669"/>
    <property type="project" value="UniProtKB-SubCell"/>
</dbReference>
<keyword evidence="13 14" id="KW-0472">Membrane</keyword>
<keyword evidence="7" id="KW-0479">Metal-binding</keyword>
<dbReference type="InterPro" id="IPR036396">
    <property type="entry name" value="Cyt_P450_sf"/>
</dbReference>
<dbReference type="GO" id="GO:0004497">
    <property type="term" value="F:monooxygenase activity"/>
    <property type="evidence" value="ECO:0007669"/>
    <property type="project" value="UniProtKB-KW"/>
</dbReference>
<evidence type="ECO:0000256" key="9">
    <source>
        <dbReference type="ARBA" id="ARBA00022848"/>
    </source>
</evidence>
<dbReference type="FunFam" id="1.10.630.10:FF:000035">
    <property type="entry name" value="CYtochrome P450 family"/>
    <property type="match status" value="2"/>
</dbReference>
<dbReference type="InterPro" id="IPR050196">
    <property type="entry name" value="Cytochrome_P450_Monoox"/>
</dbReference>
<evidence type="ECO:0000256" key="7">
    <source>
        <dbReference type="ARBA" id="ARBA00022723"/>
    </source>
</evidence>
<evidence type="ECO:0000256" key="14">
    <source>
        <dbReference type="SAM" id="Phobius"/>
    </source>
</evidence>
<accession>A0A9R0DVJ7</accession>
<keyword evidence="10" id="KW-0560">Oxidoreductase</keyword>
<dbReference type="Gene3D" id="1.10.630.10">
    <property type="entry name" value="Cytochrome P450"/>
    <property type="match status" value="2"/>
</dbReference>
<protein>
    <submittedName>
        <fullName evidence="16">Cytochrome P450 4V2-like</fullName>
    </submittedName>
</protein>
<keyword evidence="11" id="KW-0408">Iron</keyword>
<evidence type="ECO:0000256" key="5">
    <source>
        <dbReference type="ARBA" id="ARBA00010617"/>
    </source>
</evidence>
<evidence type="ECO:0000313" key="16">
    <source>
        <dbReference type="RefSeq" id="XP_050553870.1"/>
    </source>
</evidence>
<evidence type="ECO:0000256" key="4">
    <source>
        <dbReference type="ARBA" id="ARBA00004406"/>
    </source>
</evidence>
<dbReference type="PRINTS" id="PR00463">
    <property type="entry name" value="EP450I"/>
</dbReference>
<evidence type="ECO:0000256" key="1">
    <source>
        <dbReference type="ARBA" id="ARBA00001971"/>
    </source>
</evidence>
<keyword evidence="14" id="KW-1133">Transmembrane helix</keyword>
<sequence length="954" mass="108599">YDFAELWDGINDLARQSYDIGGVVSASIGPRTVYIVTDPDDSFTIANTCLEKDGFYDFAKPWLGEGLVTGKYSIWKNHRKFLNPAFSQILLDTFMGVFNSQSRKLVKELEKEAGKGLFDHWTYTRHNALETICLTALGVDFTDSNLNSQYVEATEVILNTMVERFMKFWWHSPYTFAWSNVKKKQDACLKILHNMSNVVLQKRKSEFNGNVCAERSIIPGTKFKAFMDLLLELSVEKGVFNDREIREHVDTMIVGGHDTSANVLMFTMILLGSHPEVQEKAYAEVQEVLGGDRDVEKTDLSQLVYLEAVLKESMRVFTIVPVLARKLDRDVKLKNYTLSAGRTCFLFVFGLHKHPIWGPDVNEFIPERWLEPGRLPDNPNAFAAFSVGRRQCIGKAYALMSMKTTLAHLIRRYKIKADHTKVRLKLDVMLKPDSGHCVSIERRTNSVLNFVSTMIVTVLISLVCICLAYVLLCRWYFPVNEQVVTFPGKWPLIGHAHKFISSVETFRNMIAFGEYSVKIGDIIKFYIGPQPGYVVTDPEDVATVLNKCLDKLFVYKFVKPMVGDRLIIAEVPVWKRSRKVLDLCFKQHILDDYLQLFNERAERFVETIAEDVGQGEVDLIQKITRSVLETSCLTTLGVNLDGKDELNDNYAKALNECFHILSDRIYKPWFMIDAIFNLSNDKRRLDKSLEVVASYTKEIVQLRKKEYLQPVQEKEGFSYKGGKHLSVLDVILGNSVSETDALFTDLELRNIMDTVLVGAFDTTIHQMLYVLVCIGSSSDVQDKIIQEMNKVLGKDGQLEKENLSQMVYLDAVVKEVTRLYPIVPVIGRDVKAPTKLRNVTIPAGGSIVVHVWSTNRNTRYWGPDAEEFRPERWLDSTTVPSHQAAYATFGPGKRGCVGKTYALMYLKATVVAVLRKYRLTADHTNMKLECKVMLKPASGHLVRIEKRNEDVLIN</sequence>
<reference evidence="16" key="1">
    <citation type="submission" date="2025-08" db="UniProtKB">
        <authorList>
            <consortium name="RefSeq"/>
        </authorList>
    </citation>
    <scope>IDENTIFICATION</scope>
    <source>
        <tissue evidence="16">Whole larval tissue</tissue>
    </source>
</reference>
<keyword evidence="14" id="KW-0812">Transmembrane</keyword>
<dbReference type="AlphaFoldDB" id="A0A9R0DVJ7"/>
<dbReference type="GO" id="GO:0020037">
    <property type="term" value="F:heme binding"/>
    <property type="evidence" value="ECO:0007669"/>
    <property type="project" value="InterPro"/>
</dbReference>
<dbReference type="GO" id="GO:0016705">
    <property type="term" value="F:oxidoreductase activity, acting on paired donors, with incorporation or reduction of molecular oxygen"/>
    <property type="evidence" value="ECO:0007669"/>
    <property type="project" value="InterPro"/>
</dbReference>
<dbReference type="GeneID" id="118270695"/>
<keyword evidence="6" id="KW-0349">Heme</keyword>
<evidence type="ECO:0000313" key="15">
    <source>
        <dbReference type="Proteomes" id="UP000829999"/>
    </source>
</evidence>
<name>A0A9R0DVJ7_SPOFR</name>
<evidence type="ECO:0000256" key="11">
    <source>
        <dbReference type="ARBA" id="ARBA00023004"/>
    </source>
</evidence>
<dbReference type="GO" id="GO:0005506">
    <property type="term" value="F:iron ion binding"/>
    <property type="evidence" value="ECO:0007669"/>
    <property type="project" value="InterPro"/>
</dbReference>
<feature type="transmembrane region" description="Helical" evidence="14">
    <location>
        <begin position="447"/>
        <end position="472"/>
    </location>
</feature>
<dbReference type="InterPro" id="IPR017972">
    <property type="entry name" value="Cyt_P450_CS"/>
</dbReference>
<evidence type="ECO:0000256" key="2">
    <source>
        <dbReference type="ARBA" id="ARBA00003690"/>
    </source>
</evidence>
<dbReference type="PANTHER" id="PTHR24291">
    <property type="entry name" value="CYTOCHROME P450 FAMILY 4"/>
    <property type="match status" value="1"/>
</dbReference>
<comment type="function">
    <text evidence="2">May be involved in the metabolism of insect hormones and in the breakdown of synthetic insecticides.</text>
</comment>
<dbReference type="Proteomes" id="UP000829999">
    <property type="component" value="Chromosome 13"/>
</dbReference>
<proteinExistence type="inferred from homology"/>
<feature type="non-terminal residue" evidence="16">
    <location>
        <position position="1"/>
    </location>
</feature>
<evidence type="ECO:0000256" key="13">
    <source>
        <dbReference type="ARBA" id="ARBA00023136"/>
    </source>
</evidence>
<dbReference type="PANTHER" id="PTHR24291:SF189">
    <property type="entry name" value="CYTOCHROME P450 4C3-RELATED"/>
    <property type="match status" value="1"/>
</dbReference>
<evidence type="ECO:0000256" key="8">
    <source>
        <dbReference type="ARBA" id="ARBA00022824"/>
    </source>
</evidence>
<comment type="similarity">
    <text evidence="5">Belongs to the cytochrome P450 family.</text>
</comment>
<evidence type="ECO:0000256" key="3">
    <source>
        <dbReference type="ARBA" id="ARBA00004174"/>
    </source>
</evidence>
<keyword evidence="9" id="KW-0492">Microsome</keyword>
<comment type="subcellular location">
    <subcellularLocation>
        <location evidence="4">Endoplasmic reticulum membrane</location>
        <topology evidence="4">Peripheral membrane protein</topology>
    </subcellularLocation>
    <subcellularLocation>
        <location evidence="3">Microsome membrane</location>
        <topology evidence="3">Peripheral membrane protein</topology>
    </subcellularLocation>
</comment>
<evidence type="ECO:0000256" key="6">
    <source>
        <dbReference type="ARBA" id="ARBA00022617"/>
    </source>
</evidence>
<evidence type="ECO:0000256" key="12">
    <source>
        <dbReference type="ARBA" id="ARBA00023033"/>
    </source>
</evidence>